<organism evidence="3 4">
    <name type="scientific">Actinidia rufa</name>
    <dbReference type="NCBI Taxonomy" id="165716"/>
    <lineage>
        <taxon>Eukaryota</taxon>
        <taxon>Viridiplantae</taxon>
        <taxon>Streptophyta</taxon>
        <taxon>Embryophyta</taxon>
        <taxon>Tracheophyta</taxon>
        <taxon>Spermatophyta</taxon>
        <taxon>Magnoliopsida</taxon>
        <taxon>eudicotyledons</taxon>
        <taxon>Gunneridae</taxon>
        <taxon>Pentapetalae</taxon>
        <taxon>asterids</taxon>
        <taxon>Ericales</taxon>
        <taxon>Actinidiaceae</taxon>
        <taxon>Actinidia</taxon>
    </lineage>
</organism>
<reference evidence="3 4" key="1">
    <citation type="submission" date="2019-07" db="EMBL/GenBank/DDBJ databases">
        <title>De Novo Assembly of kiwifruit Actinidia rufa.</title>
        <authorList>
            <person name="Sugita-Konishi S."/>
            <person name="Sato K."/>
            <person name="Mori E."/>
            <person name="Abe Y."/>
            <person name="Kisaki G."/>
            <person name="Hamano K."/>
            <person name="Suezawa K."/>
            <person name="Otani M."/>
            <person name="Fukuda T."/>
            <person name="Manabe T."/>
            <person name="Gomi K."/>
            <person name="Tabuchi M."/>
            <person name="Akimitsu K."/>
            <person name="Kataoka I."/>
        </authorList>
    </citation>
    <scope>NUCLEOTIDE SEQUENCE [LARGE SCALE GENOMIC DNA]</scope>
    <source>
        <strain evidence="4">cv. Fuchu</strain>
    </source>
</reference>
<dbReference type="OrthoDB" id="1072116at2759"/>
<evidence type="ECO:0000256" key="1">
    <source>
        <dbReference type="ARBA" id="ARBA00038242"/>
    </source>
</evidence>
<evidence type="ECO:0000313" key="3">
    <source>
        <dbReference type="EMBL" id="GFY96383.1"/>
    </source>
</evidence>
<comment type="caution">
    <text evidence="3">The sequence shown here is derived from an EMBL/GenBank/DDBJ whole genome shotgun (WGS) entry which is preliminary data.</text>
</comment>
<dbReference type="GO" id="GO:0006952">
    <property type="term" value="P:defense response"/>
    <property type="evidence" value="ECO:0007669"/>
    <property type="project" value="InterPro"/>
</dbReference>
<dbReference type="SUPFAM" id="SSF55961">
    <property type="entry name" value="Bet v1-like"/>
    <property type="match status" value="1"/>
</dbReference>
<dbReference type="Pfam" id="PF00407">
    <property type="entry name" value="Bet_v_1"/>
    <property type="match status" value="1"/>
</dbReference>
<sequence length="115" mass="13389">MPQVDLHEGDWGDHGSIKVWTRVLEGKVETYKEKITIDEENKAVHLKALEVDVFEFYESYNIIFQFIPKGETNVVKTTLEYGKQNEDLPPPDKYMNFFLVNRLVKDVDAKLVQGQ</sequence>
<dbReference type="Gene3D" id="3.30.530.20">
    <property type="match status" value="1"/>
</dbReference>
<dbReference type="EMBL" id="BJWL01000011">
    <property type="protein sequence ID" value="GFY96383.1"/>
    <property type="molecule type" value="Genomic_DNA"/>
</dbReference>
<dbReference type="InterPro" id="IPR023393">
    <property type="entry name" value="START-like_dom_sf"/>
</dbReference>
<comment type="similarity">
    <text evidence="1">Belongs to the MLP family.</text>
</comment>
<proteinExistence type="inferred from homology"/>
<keyword evidence="4" id="KW-1185">Reference proteome</keyword>
<accession>A0A7J0FCP7</accession>
<dbReference type="InterPro" id="IPR000916">
    <property type="entry name" value="Bet_v_I/MLP"/>
</dbReference>
<dbReference type="SMART" id="SM01037">
    <property type="entry name" value="Bet_v_1"/>
    <property type="match status" value="1"/>
</dbReference>
<evidence type="ECO:0000313" key="4">
    <source>
        <dbReference type="Proteomes" id="UP000585474"/>
    </source>
</evidence>
<dbReference type="PANTHER" id="PTHR31338:SF16">
    <property type="entry name" value="POLYKETIDE CYCLASE_DEHYDRASE AND LIPID TRANSPORT SUPERFAMILY PROTEIN"/>
    <property type="match status" value="1"/>
</dbReference>
<feature type="domain" description="Bet v I/Major latex protein" evidence="2">
    <location>
        <begin position="2"/>
        <end position="114"/>
    </location>
</feature>
<protein>
    <recommendedName>
        <fullName evidence="2">Bet v I/Major latex protein domain-containing protein</fullName>
    </recommendedName>
</protein>
<evidence type="ECO:0000259" key="2">
    <source>
        <dbReference type="SMART" id="SM01037"/>
    </source>
</evidence>
<dbReference type="InterPro" id="IPR052006">
    <property type="entry name" value="MLP-like"/>
</dbReference>
<dbReference type="AlphaFoldDB" id="A0A7J0FCP7"/>
<dbReference type="PANTHER" id="PTHR31338">
    <property type="entry name" value="POLYKETIDE CYCLASE/DEHYDRASE AND LIPID TRANSPORT SUPERFAMILY PROTEIN"/>
    <property type="match status" value="1"/>
</dbReference>
<name>A0A7J0FCP7_9ERIC</name>
<dbReference type="Proteomes" id="UP000585474">
    <property type="component" value="Unassembled WGS sequence"/>
</dbReference>
<gene>
    <name evidence="3" type="ORF">Acr_11g0006890</name>
</gene>